<dbReference type="EMBL" id="MFNF01000048">
    <property type="protein sequence ID" value="OGH00196.1"/>
    <property type="molecule type" value="Genomic_DNA"/>
</dbReference>
<dbReference type="Gene3D" id="3.90.79.10">
    <property type="entry name" value="Nucleoside Triphosphate Pyrophosphohydrolase"/>
    <property type="match status" value="1"/>
</dbReference>
<dbReference type="PROSITE" id="PS51462">
    <property type="entry name" value="NUDIX"/>
    <property type="match status" value="1"/>
</dbReference>
<dbReference type="PANTHER" id="PTHR10885:SF0">
    <property type="entry name" value="ISOPENTENYL-DIPHOSPHATE DELTA-ISOMERASE"/>
    <property type="match status" value="1"/>
</dbReference>
<dbReference type="GO" id="GO:0003824">
    <property type="term" value="F:catalytic activity"/>
    <property type="evidence" value="ECO:0007669"/>
    <property type="project" value="UniProtKB-ARBA"/>
</dbReference>
<accession>A0A1F6GPU7</accession>
<dbReference type="PANTHER" id="PTHR10885">
    <property type="entry name" value="ISOPENTENYL-DIPHOSPHATE DELTA-ISOMERASE"/>
    <property type="match status" value="1"/>
</dbReference>
<comment type="caution">
    <text evidence="2">The sequence shown here is derived from an EMBL/GenBank/DDBJ whole genome shotgun (WGS) entry which is preliminary data.</text>
</comment>
<dbReference type="Proteomes" id="UP000177583">
    <property type="component" value="Unassembled WGS sequence"/>
</dbReference>
<dbReference type="Pfam" id="PF00293">
    <property type="entry name" value="NUDIX"/>
    <property type="match status" value="1"/>
</dbReference>
<evidence type="ECO:0000313" key="2">
    <source>
        <dbReference type="EMBL" id="OGH00196.1"/>
    </source>
</evidence>
<reference evidence="2 3" key="1">
    <citation type="journal article" date="2016" name="Nat. Commun.">
        <title>Thousands of microbial genomes shed light on interconnected biogeochemical processes in an aquifer system.</title>
        <authorList>
            <person name="Anantharaman K."/>
            <person name="Brown C.T."/>
            <person name="Hug L.A."/>
            <person name="Sharon I."/>
            <person name="Castelle C.J."/>
            <person name="Probst A.J."/>
            <person name="Thomas B.C."/>
            <person name="Singh A."/>
            <person name="Wilkins M.J."/>
            <person name="Karaoz U."/>
            <person name="Brodie E.L."/>
            <person name="Williams K.H."/>
            <person name="Hubbard S.S."/>
            <person name="Banfield J.F."/>
        </authorList>
    </citation>
    <scope>NUCLEOTIDE SEQUENCE [LARGE SCALE GENOMIC DNA]</scope>
</reference>
<proteinExistence type="predicted"/>
<protein>
    <recommendedName>
        <fullName evidence="1">Nudix hydrolase domain-containing protein</fullName>
    </recommendedName>
</protein>
<dbReference type="AlphaFoldDB" id="A0A1F6GPU7"/>
<organism evidence="2 3">
    <name type="scientific">Candidatus Lambdaproteobacteria bacterium RIFOXYD2_FULL_56_26</name>
    <dbReference type="NCBI Taxonomy" id="1817773"/>
    <lineage>
        <taxon>Bacteria</taxon>
        <taxon>Pseudomonadati</taxon>
        <taxon>Pseudomonadota</taxon>
        <taxon>Candidatus Lambdaproteobacteria</taxon>
    </lineage>
</organism>
<dbReference type="CDD" id="cd04692">
    <property type="entry name" value="NUDIX_Hydrolase"/>
    <property type="match status" value="1"/>
</dbReference>
<evidence type="ECO:0000313" key="3">
    <source>
        <dbReference type="Proteomes" id="UP000177583"/>
    </source>
</evidence>
<feature type="domain" description="Nudix hydrolase" evidence="1">
    <location>
        <begin position="33"/>
        <end position="176"/>
    </location>
</feature>
<dbReference type="InterPro" id="IPR015797">
    <property type="entry name" value="NUDIX_hydrolase-like_dom_sf"/>
</dbReference>
<evidence type="ECO:0000259" key="1">
    <source>
        <dbReference type="PROSITE" id="PS51462"/>
    </source>
</evidence>
<dbReference type="InterPro" id="IPR000086">
    <property type="entry name" value="NUDIX_hydrolase_dom"/>
</dbReference>
<dbReference type="SUPFAM" id="SSF55811">
    <property type="entry name" value="Nudix"/>
    <property type="match status" value="1"/>
</dbReference>
<gene>
    <name evidence="2" type="ORF">A2557_05545</name>
</gene>
<name>A0A1F6GPU7_9PROT</name>
<sequence length="215" mass="24140">MNKTHEVLDVLDWVSGQPTGNTVLRTEAHKRGIPHKAMHLWVYAEWEGRLVLLFQQRSFEKPNFPGLFGPTVGGHVSSGEGQEALVREAQEEIGIQVAPRQMEFLGYNPFHFSLGPGYEDFEWIEDWRCFSQLPPESYRFFDQEVIGMLAIEPQALALVPEGPQKAVFFDGSLCRDRTVEVADFVEGLFTSPLFPTLSHPALFVAPPVGRAEAPS</sequence>